<evidence type="ECO:0000313" key="2">
    <source>
        <dbReference type="Proteomes" id="UP000440578"/>
    </source>
</evidence>
<dbReference type="EMBL" id="VIIS01001721">
    <property type="protein sequence ID" value="KAF0293791.1"/>
    <property type="molecule type" value="Genomic_DNA"/>
</dbReference>
<comment type="caution">
    <text evidence="1">The sequence shown here is derived from an EMBL/GenBank/DDBJ whole genome shotgun (WGS) entry which is preliminary data.</text>
</comment>
<reference evidence="1 2" key="1">
    <citation type="submission" date="2019-07" db="EMBL/GenBank/DDBJ databases">
        <title>Draft genome assembly of a fouling barnacle, Amphibalanus amphitrite (Darwin, 1854): The first reference genome for Thecostraca.</title>
        <authorList>
            <person name="Kim W."/>
        </authorList>
    </citation>
    <scope>NUCLEOTIDE SEQUENCE [LARGE SCALE GENOMIC DNA]</scope>
    <source>
        <strain evidence="1">SNU_AA5</strain>
        <tissue evidence="1">Soma without cirri and trophi</tissue>
    </source>
</reference>
<evidence type="ECO:0000313" key="1">
    <source>
        <dbReference type="EMBL" id="KAF0293791.1"/>
    </source>
</evidence>
<dbReference type="PANTHER" id="PTHR22091:SF1">
    <property type="entry name" value="COILED-COIL DOMAIN-CONTAINING PROTEIN 77"/>
    <property type="match status" value="1"/>
</dbReference>
<dbReference type="AlphaFoldDB" id="A0A6A4VWN7"/>
<name>A0A6A4VWN7_AMPAM</name>
<keyword evidence="2" id="KW-1185">Reference proteome</keyword>
<sequence>MLKERLSRMRDSVLTMKNRYDELERRRRLEAEGFRSDVRLLRGDVRALERKLGKLTGQFFGDVDQHASREVWSQMSRNLGNTAKILEEIRRSKTQIYQLERELAGLWGTGQQAGR</sequence>
<dbReference type="Proteomes" id="UP000440578">
    <property type="component" value="Unassembled WGS sequence"/>
</dbReference>
<proteinExistence type="predicted"/>
<dbReference type="InterPro" id="IPR037696">
    <property type="entry name" value="CCDC77"/>
</dbReference>
<protein>
    <submittedName>
        <fullName evidence="1">Coiled-coil domain-containing protein 77</fullName>
    </submittedName>
</protein>
<dbReference type="OrthoDB" id="6351372at2759"/>
<gene>
    <name evidence="1" type="primary">ccdc77_0</name>
    <name evidence="1" type="ORF">FJT64_008485</name>
</gene>
<accession>A0A6A4VWN7</accession>
<dbReference type="PANTHER" id="PTHR22091">
    <property type="entry name" value="COILED-COIL DOMAIN-CONTAINING PROTEIN 77"/>
    <property type="match status" value="1"/>
</dbReference>
<organism evidence="1 2">
    <name type="scientific">Amphibalanus amphitrite</name>
    <name type="common">Striped barnacle</name>
    <name type="synonym">Balanus amphitrite</name>
    <dbReference type="NCBI Taxonomy" id="1232801"/>
    <lineage>
        <taxon>Eukaryota</taxon>
        <taxon>Metazoa</taxon>
        <taxon>Ecdysozoa</taxon>
        <taxon>Arthropoda</taxon>
        <taxon>Crustacea</taxon>
        <taxon>Multicrustacea</taxon>
        <taxon>Cirripedia</taxon>
        <taxon>Thoracica</taxon>
        <taxon>Thoracicalcarea</taxon>
        <taxon>Balanomorpha</taxon>
        <taxon>Balanoidea</taxon>
        <taxon>Balanidae</taxon>
        <taxon>Amphibalaninae</taxon>
        <taxon>Amphibalanus</taxon>
    </lineage>
</organism>